<evidence type="ECO:0000256" key="1">
    <source>
        <dbReference type="PROSITE-ProRule" id="PRU00023"/>
    </source>
</evidence>
<dbReference type="Pfam" id="PF12796">
    <property type="entry name" value="Ank_2"/>
    <property type="match status" value="1"/>
</dbReference>
<dbReference type="OMA" id="HENWFEA"/>
<dbReference type="PROSITE" id="PS50297">
    <property type="entry name" value="ANK_REP_REGION"/>
    <property type="match status" value="2"/>
</dbReference>
<dbReference type="PANTHER" id="PTHR24121:SF29">
    <property type="match status" value="1"/>
</dbReference>
<evidence type="ECO:0000313" key="2">
    <source>
        <dbReference type="EMBL" id="KGN66840.1"/>
    </source>
</evidence>
<feature type="repeat" description="ANK" evidence="1">
    <location>
        <begin position="122"/>
        <end position="154"/>
    </location>
</feature>
<protein>
    <submittedName>
        <fullName evidence="2">Uncharacterized protein</fullName>
    </submittedName>
</protein>
<dbReference type="SUPFAM" id="SSF48403">
    <property type="entry name" value="Ankyrin repeat"/>
    <property type="match status" value="1"/>
</dbReference>
<reference evidence="2 3" key="4">
    <citation type="journal article" date="2011" name="BMC Genomics">
        <title>RNA-Seq improves annotation of protein-coding genes in the cucumber genome.</title>
        <authorList>
            <person name="Li Z."/>
            <person name="Zhang Z."/>
            <person name="Yan P."/>
            <person name="Huang S."/>
            <person name="Fei Z."/>
            <person name="Lin K."/>
        </authorList>
    </citation>
    <scope>NUCLEOTIDE SEQUENCE [LARGE SCALE GENOMIC DNA]</scope>
    <source>
        <strain evidence="3">cv. 9930</strain>
    </source>
</reference>
<reference evidence="2 3" key="2">
    <citation type="journal article" date="2009" name="PLoS ONE">
        <title>An integrated genetic and cytogenetic map of the cucumber genome.</title>
        <authorList>
            <person name="Ren Y."/>
            <person name="Zhang Z."/>
            <person name="Liu J."/>
            <person name="Staub J.E."/>
            <person name="Han Y."/>
            <person name="Cheng Z."/>
            <person name="Li X."/>
            <person name="Lu J."/>
            <person name="Miao H."/>
            <person name="Kang H."/>
            <person name="Xie B."/>
            <person name="Gu X."/>
            <person name="Wang X."/>
            <person name="Du Y."/>
            <person name="Jin W."/>
            <person name="Huang S."/>
        </authorList>
    </citation>
    <scope>NUCLEOTIDE SEQUENCE [LARGE SCALE GENOMIC DNA]</scope>
    <source>
        <strain evidence="3">cv. 9930</strain>
    </source>
</reference>
<reference evidence="2 3" key="1">
    <citation type="journal article" date="2009" name="Nat. Genet.">
        <title>The genome of the cucumber, Cucumis sativus L.</title>
        <authorList>
            <person name="Huang S."/>
            <person name="Li R."/>
            <person name="Zhang Z."/>
            <person name="Li L."/>
            <person name="Gu X."/>
            <person name="Fan W."/>
            <person name="Lucas W.J."/>
            <person name="Wang X."/>
            <person name="Xie B."/>
            <person name="Ni P."/>
            <person name="Ren Y."/>
            <person name="Zhu H."/>
            <person name="Li J."/>
            <person name="Lin K."/>
            <person name="Jin W."/>
            <person name="Fei Z."/>
            <person name="Li G."/>
            <person name="Staub J."/>
            <person name="Kilian A."/>
            <person name="van der Vossen E.A."/>
            <person name="Wu Y."/>
            <person name="Guo J."/>
            <person name="He J."/>
            <person name="Jia Z."/>
            <person name="Ren Y."/>
            <person name="Tian G."/>
            <person name="Lu Y."/>
            <person name="Ruan J."/>
            <person name="Qian W."/>
            <person name="Wang M."/>
            <person name="Huang Q."/>
            <person name="Li B."/>
            <person name="Xuan Z."/>
            <person name="Cao J."/>
            <person name="Asan"/>
            <person name="Wu Z."/>
            <person name="Zhang J."/>
            <person name="Cai Q."/>
            <person name="Bai Y."/>
            <person name="Zhao B."/>
            <person name="Han Y."/>
            <person name="Li Y."/>
            <person name="Li X."/>
            <person name="Wang S."/>
            <person name="Shi Q."/>
            <person name="Liu S."/>
            <person name="Cho W.K."/>
            <person name="Kim J.Y."/>
            <person name="Xu Y."/>
            <person name="Heller-Uszynska K."/>
            <person name="Miao H."/>
            <person name="Cheng Z."/>
            <person name="Zhang S."/>
            <person name="Wu J."/>
            <person name="Yang Y."/>
            <person name="Kang H."/>
            <person name="Li M."/>
            <person name="Liang H."/>
            <person name="Ren X."/>
            <person name="Shi Z."/>
            <person name="Wen M."/>
            <person name="Jian M."/>
            <person name="Yang H."/>
            <person name="Zhang G."/>
            <person name="Yang Z."/>
            <person name="Chen R."/>
            <person name="Liu S."/>
            <person name="Li J."/>
            <person name="Ma L."/>
            <person name="Liu H."/>
            <person name="Zhou Y."/>
            <person name="Zhao J."/>
            <person name="Fang X."/>
            <person name="Li G."/>
            <person name="Fang L."/>
            <person name="Li Y."/>
            <person name="Liu D."/>
            <person name="Zheng H."/>
            <person name="Zhang Y."/>
            <person name="Qin N."/>
            <person name="Li Z."/>
            <person name="Yang G."/>
            <person name="Yang S."/>
            <person name="Bolund L."/>
            <person name="Kristiansen K."/>
            <person name="Zheng H."/>
            <person name="Li S."/>
            <person name="Zhang X."/>
            <person name="Yang H."/>
            <person name="Wang J."/>
            <person name="Sun R."/>
            <person name="Zhang B."/>
            <person name="Jiang S."/>
            <person name="Wang J."/>
            <person name="Du Y."/>
            <person name="Li S."/>
        </authorList>
    </citation>
    <scope>NUCLEOTIDE SEQUENCE [LARGE SCALE GENOMIC DNA]</scope>
    <source>
        <strain evidence="3">cv. 9930</strain>
    </source>
</reference>
<dbReference type="InterPro" id="IPR002110">
    <property type="entry name" value="Ankyrin_rpt"/>
</dbReference>
<reference evidence="2 3" key="3">
    <citation type="journal article" date="2010" name="BMC Genomics">
        <title>Transcriptome sequencing and comparative analysis of cucumber flowers with different sex types.</title>
        <authorList>
            <person name="Guo S."/>
            <person name="Zheng Y."/>
            <person name="Joung J.G."/>
            <person name="Liu S."/>
            <person name="Zhang Z."/>
            <person name="Crasta O.R."/>
            <person name="Sobral B.W."/>
            <person name="Xu Y."/>
            <person name="Huang S."/>
            <person name="Fei Z."/>
        </authorList>
    </citation>
    <scope>NUCLEOTIDE SEQUENCE [LARGE SCALE GENOMIC DNA]</scope>
    <source>
        <strain evidence="3">cv. 9930</strain>
    </source>
</reference>
<dbReference type="AlphaFoldDB" id="A0A0A0LY91"/>
<dbReference type="Gene3D" id="1.25.40.20">
    <property type="entry name" value="Ankyrin repeat-containing domain"/>
    <property type="match status" value="1"/>
</dbReference>
<gene>
    <name evidence="2" type="ORF">Csa_1G700670</name>
</gene>
<dbReference type="Proteomes" id="UP000029981">
    <property type="component" value="Chromosome 1"/>
</dbReference>
<organism evidence="2 3">
    <name type="scientific">Cucumis sativus</name>
    <name type="common">Cucumber</name>
    <dbReference type="NCBI Taxonomy" id="3659"/>
    <lineage>
        <taxon>Eukaryota</taxon>
        <taxon>Viridiplantae</taxon>
        <taxon>Streptophyta</taxon>
        <taxon>Embryophyta</taxon>
        <taxon>Tracheophyta</taxon>
        <taxon>Spermatophyta</taxon>
        <taxon>Magnoliopsida</taxon>
        <taxon>eudicotyledons</taxon>
        <taxon>Gunneridae</taxon>
        <taxon>Pentapetalae</taxon>
        <taxon>rosids</taxon>
        <taxon>fabids</taxon>
        <taxon>Cucurbitales</taxon>
        <taxon>Cucurbitaceae</taxon>
        <taxon>Benincaseae</taxon>
        <taxon>Cucumis</taxon>
    </lineage>
</organism>
<dbReference type="InterPro" id="IPR036770">
    <property type="entry name" value="Ankyrin_rpt-contain_sf"/>
</dbReference>
<dbReference type="PANTHER" id="PTHR24121">
    <property type="entry name" value="NO MECHANORECEPTOR POTENTIAL C, ISOFORM D-RELATED"/>
    <property type="match status" value="1"/>
</dbReference>
<accession>A0A0A0LY91</accession>
<evidence type="ECO:0000313" key="3">
    <source>
        <dbReference type="Proteomes" id="UP000029981"/>
    </source>
</evidence>
<keyword evidence="1" id="KW-0040">ANK repeat</keyword>
<dbReference type="Gramene" id="KGN66840">
    <property type="protein sequence ID" value="KGN66840"/>
    <property type="gene ID" value="Csa_1G700670"/>
</dbReference>
<proteinExistence type="predicted"/>
<name>A0A0A0LY91_CUCSA</name>
<feature type="repeat" description="ANK" evidence="1">
    <location>
        <begin position="88"/>
        <end position="110"/>
    </location>
</feature>
<dbReference type="EMBL" id="CM002922">
    <property type="protein sequence ID" value="KGN66840.1"/>
    <property type="molecule type" value="Genomic_DNA"/>
</dbReference>
<dbReference type="PROSITE" id="PS50088">
    <property type="entry name" value="ANK_REPEAT"/>
    <property type="match status" value="2"/>
</dbReference>
<sequence length="238" mass="27646">MFNMTRNFYRAMIKEQWKKAAEEFTKEDELRSTLKFPMTTQKDTAWHLAAYSGGEEPTRTLLLLATKFESEEDIEEEETEEVFWKNKEGNTPLHEAATIGNLAAVKLLVEYKKKDMLVKNIYGETPLYRAAKHGQFHIVEYLLDNCEDLYTRSPFNWTAGHVDAPIIHAAIQSENFEVVWKLIDFDESLLKMKNSQDETALQVLANMPHVFESGFAMTLVERFVYWCKNTLISFSPLN</sequence>
<dbReference type="STRING" id="3659.A0A0A0LY91"/>
<keyword evidence="3" id="KW-1185">Reference proteome</keyword>
<dbReference type="SMART" id="SM00248">
    <property type="entry name" value="ANK"/>
    <property type="match status" value="4"/>
</dbReference>